<keyword evidence="6" id="KW-0443">Lipid metabolism</keyword>
<comment type="caution">
    <text evidence="11">The sequence shown here is derived from an EMBL/GenBank/DDBJ whole genome shotgun (WGS) entry which is preliminary data.</text>
</comment>
<sequence length="338" mass="38663">MEKFTKFEDPATGINPFLPPKAGKKQKQNTFLSIVGKVLFVIRVPILLIFIILWLILGIIPKILFFPALSHPLQRLFDCIFGRSILILLGFMSVKQQKAVNSIGKPNGYSFGKREDKMDKNSVILTNHVSFIDLICLTTLFSPEYALISNDYKAEIPKKVTVHHFGFLKAVISVMFKTTLENNKGVELSTLLVDREKKRTNSPLVIFMEGTTTNGLTMLQPIRKAFNNSEFKSIFLFTFKYSDESGCVQTTQSLFKFIVKLLSQLSHNLTIYTFLPINNLSAKTNNQDSDEEKQKEDLIEQIRRIICSQINPPSSLTIITKKKFIDYYQEELKKKNKC</sequence>
<accession>A0A5J4W722</accession>
<evidence type="ECO:0000256" key="8">
    <source>
        <dbReference type="ARBA" id="ARBA00023315"/>
    </source>
</evidence>
<dbReference type="OrthoDB" id="272512at2759"/>
<evidence type="ECO:0000313" key="12">
    <source>
        <dbReference type="Proteomes" id="UP000324800"/>
    </source>
</evidence>
<evidence type="ECO:0000256" key="4">
    <source>
        <dbReference type="ARBA" id="ARBA00022692"/>
    </source>
</evidence>
<organism evidence="11 12">
    <name type="scientific">Streblomastix strix</name>
    <dbReference type="NCBI Taxonomy" id="222440"/>
    <lineage>
        <taxon>Eukaryota</taxon>
        <taxon>Metamonada</taxon>
        <taxon>Preaxostyla</taxon>
        <taxon>Oxymonadida</taxon>
        <taxon>Streblomastigidae</taxon>
        <taxon>Streblomastix</taxon>
    </lineage>
</organism>
<gene>
    <name evidence="11" type="ORF">EZS28_013833</name>
</gene>
<evidence type="ECO:0000256" key="6">
    <source>
        <dbReference type="ARBA" id="ARBA00023098"/>
    </source>
</evidence>
<dbReference type="EMBL" id="SNRW01003154">
    <property type="protein sequence ID" value="KAA6390638.1"/>
    <property type="molecule type" value="Genomic_DNA"/>
</dbReference>
<evidence type="ECO:0000256" key="2">
    <source>
        <dbReference type="ARBA" id="ARBA00008655"/>
    </source>
</evidence>
<protein>
    <recommendedName>
        <fullName evidence="10">Phospholipid/glycerol acyltransferase domain-containing protein</fullName>
    </recommendedName>
</protein>
<keyword evidence="3" id="KW-0808">Transferase</keyword>
<keyword evidence="4 9" id="KW-0812">Transmembrane</keyword>
<feature type="domain" description="Phospholipid/glycerol acyltransferase" evidence="10">
    <location>
        <begin position="119"/>
        <end position="223"/>
    </location>
</feature>
<feature type="transmembrane region" description="Helical" evidence="9">
    <location>
        <begin position="40"/>
        <end position="64"/>
    </location>
</feature>
<dbReference type="Proteomes" id="UP000324800">
    <property type="component" value="Unassembled WGS sequence"/>
</dbReference>
<name>A0A5J4W722_9EUKA</name>
<evidence type="ECO:0000256" key="1">
    <source>
        <dbReference type="ARBA" id="ARBA00004370"/>
    </source>
</evidence>
<evidence type="ECO:0000313" key="11">
    <source>
        <dbReference type="EMBL" id="KAA6390638.1"/>
    </source>
</evidence>
<reference evidence="11 12" key="1">
    <citation type="submission" date="2019-03" db="EMBL/GenBank/DDBJ databases">
        <title>Single cell metagenomics reveals metabolic interactions within the superorganism composed of flagellate Streblomastix strix and complex community of Bacteroidetes bacteria on its surface.</title>
        <authorList>
            <person name="Treitli S.C."/>
            <person name="Kolisko M."/>
            <person name="Husnik F."/>
            <person name="Keeling P."/>
            <person name="Hampl V."/>
        </authorList>
    </citation>
    <scope>NUCLEOTIDE SEQUENCE [LARGE SCALE GENOMIC DNA]</scope>
    <source>
        <strain evidence="11">ST1C</strain>
    </source>
</reference>
<dbReference type="PANTHER" id="PTHR23063">
    <property type="entry name" value="PHOSPHOLIPID ACYLTRANSFERASE"/>
    <property type="match status" value="1"/>
</dbReference>
<dbReference type="InterPro" id="IPR002123">
    <property type="entry name" value="Plipid/glycerol_acylTrfase"/>
</dbReference>
<evidence type="ECO:0000256" key="9">
    <source>
        <dbReference type="SAM" id="Phobius"/>
    </source>
</evidence>
<evidence type="ECO:0000256" key="7">
    <source>
        <dbReference type="ARBA" id="ARBA00023136"/>
    </source>
</evidence>
<dbReference type="AlphaFoldDB" id="A0A5J4W722"/>
<dbReference type="GO" id="GO:0016020">
    <property type="term" value="C:membrane"/>
    <property type="evidence" value="ECO:0007669"/>
    <property type="project" value="UniProtKB-SubCell"/>
</dbReference>
<dbReference type="GO" id="GO:0006629">
    <property type="term" value="P:lipid metabolic process"/>
    <property type="evidence" value="ECO:0007669"/>
    <property type="project" value="UniProtKB-KW"/>
</dbReference>
<proteinExistence type="inferred from homology"/>
<comment type="subcellular location">
    <subcellularLocation>
        <location evidence="1">Membrane</location>
    </subcellularLocation>
</comment>
<comment type="similarity">
    <text evidence="2">Belongs to the 1-acyl-sn-glycerol-3-phosphate acyltransferase family.</text>
</comment>
<evidence type="ECO:0000256" key="3">
    <source>
        <dbReference type="ARBA" id="ARBA00022679"/>
    </source>
</evidence>
<dbReference type="Pfam" id="PF01553">
    <property type="entry name" value="Acyltransferase"/>
    <property type="match status" value="1"/>
</dbReference>
<dbReference type="GO" id="GO:0016746">
    <property type="term" value="F:acyltransferase activity"/>
    <property type="evidence" value="ECO:0007669"/>
    <property type="project" value="UniProtKB-KW"/>
</dbReference>
<evidence type="ECO:0000256" key="5">
    <source>
        <dbReference type="ARBA" id="ARBA00022989"/>
    </source>
</evidence>
<dbReference type="PANTHER" id="PTHR23063:SF60">
    <property type="entry name" value="LYSOPHOSPHATIDIC ACID:OLEOYL-COA ACYLTRANSFERASE 1"/>
    <property type="match status" value="1"/>
</dbReference>
<keyword evidence="7 9" id="KW-0472">Membrane</keyword>
<evidence type="ECO:0000259" key="10">
    <source>
        <dbReference type="Pfam" id="PF01553"/>
    </source>
</evidence>
<keyword evidence="5 9" id="KW-1133">Transmembrane helix</keyword>
<keyword evidence="8" id="KW-0012">Acyltransferase</keyword>